<comment type="caution">
    <text evidence="2">The sequence shown here is derived from an EMBL/GenBank/DDBJ whole genome shotgun (WGS) entry which is preliminary data.</text>
</comment>
<dbReference type="InterPro" id="IPR038721">
    <property type="entry name" value="IS701-like_DDE_dom"/>
</dbReference>
<dbReference type="SUPFAM" id="SSF53098">
    <property type="entry name" value="Ribonuclease H-like"/>
    <property type="match status" value="1"/>
</dbReference>
<protein>
    <submittedName>
        <fullName evidence="2">IS4 family transposase ISGur1</fullName>
    </submittedName>
</protein>
<name>A0A645BLH7_9ZZZZ</name>
<feature type="domain" description="Transposase IS701-like DDE" evidence="1">
    <location>
        <begin position="72"/>
        <end position="283"/>
    </location>
</feature>
<dbReference type="EMBL" id="VSSQ01020817">
    <property type="protein sequence ID" value="MPM65978.1"/>
    <property type="molecule type" value="Genomic_DNA"/>
</dbReference>
<evidence type="ECO:0000313" key="2">
    <source>
        <dbReference type="EMBL" id="MPM65978.1"/>
    </source>
</evidence>
<organism evidence="2">
    <name type="scientific">bioreactor metagenome</name>
    <dbReference type="NCBI Taxonomy" id="1076179"/>
    <lineage>
        <taxon>unclassified sequences</taxon>
        <taxon>metagenomes</taxon>
        <taxon>ecological metagenomes</taxon>
    </lineage>
</organism>
<gene>
    <name evidence="2" type="ORF">SDC9_112882</name>
</gene>
<accession>A0A645BLH7</accession>
<dbReference type="Pfam" id="PF13546">
    <property type="entry name" value="DDE_5"/>
    <property type="match status" value="1"/>
</dbReference>
<reference evidence="2" key="1">
    <citation type="submission" date="2019-08" db="EMBL/GenBank/DDBJ databases">
        <authorList>
            <person name="Kucharzyk K."/>
            <person name="Murdoch R.W."/>
            <person name="Higgins S."/>
            <person name="Loffler F."/>
        </authorList>
    </citation>
    <scope>NUCLEOTIDE SEQUENCE</scope>
</reference>
<dbReference type="Gene3D" id="3.90.350.10">
    <property type="entry name" value="Transposase Inhibitor Protein From Tn5, Chain A, domain 1"/>
    <property type="match status" value="1"/>
</dbReference>
<dbReference type="InterPro" id="IPR012337">
    <property type="entry name" value="RNaseH-like_sf"/>
</dbReference>
<proteinExistence type="predicted"/>
<sequence length="460" mass="53532">MKRISQYPVFDYELTTAADAFFRRFKLCSVLKRANAYKSRGIPAVTVFQGLFNLVFNNRSLFMDLKTGTNSSKTGKDTFYRFINSCSVNWMRFTSLLAEKIINSMVTKLTDEKRVNVFIVDDTLYERSRARKVELLAKVFDHSKHRYTSGFRLLTLGWSDGNTFLPVNSCLLSSEKESSRIQEARDTRDRRSCGFKIRKLAQTKAPEVMLEMIDTAVRSGISASHVLFDSWFCSPSTLMSVKERDMNVIAMAKKTSKVHYMYKGQMLPVTEIYRRNRKRRGRSRYLLSAEIRICSRDGSCSIPARLVYVRNRSKHKDYLVLISTDMTLSEDEIIRIYGKRWDIEVFFKVSKTYLKLTKECHSLSYDAMTAYVAIVFARYMMLAIENRSRRDERTFGEIYCLVSNELSDITWLEAFRLLMEVFISTVSERTLLTEKELDVLLETFIEALPEMLKNKLLKCA</sequence>
<evidence type="ECO:0000259" key="1">
    <source>
        <dbReference type="Pfam" id="PF13546"/>
    </source>
</evidence>
<dbReference type="AlphaFoldDB" id="A0A645BLH7"/>